<evidence type="ECO:0000313" key="1">
    <source>
        <dbReference type="EMBL" id="KAJ4447878.1"/>
    </source>
</evidence>
<dbReference type="Proteomes" id="UP001148838">
    <property type="component" value="Unassembled WGS sequence"/>
</dbReference>
<sequence>MAGLCEGGNEPSGSLKAIWHLQILSDIPAIGDWSFPEHRQAVMLAGSSHTAVQYELQLAAVSYQPASKIYQPPARYMTHISLLATPHQPSVNRLLKTVASCSSMWFFFSAI</sequence>
<dbReference type="EMBL" id="JAJSOF020000005">
    <property type="protein sequence ID" value="KAJ4447878.1"/>
    <property type="molecule type" value="Genomic_DNA"/>
</dbReference>
<organism evidence="1 2">
    <name type="scientific">Periplaneta americana</name>
    <name type="common">American cockroach</name>
    <name type="synonym">Blatta americana</name>
    <dbReference type="NCBI Taxonomy" id="6978"/>
    <lineage>
        <taxon>Eukaryota</taxon>
        <taxon>Metazoa</taxon>
        <taxon>Ecdysozoa</taxon>
        <taxon>Arthropoda</taxon>
        <taxon>Hexapoda</taxon>
        <taxon>Insecta</taxon>
        <taxon>Pterygota</taxon>
        <taxon>Neoptera</taxon>
        <taxon>Polyneoptera</taxon>
        <taxon>Dictyoptera</taxon>
        <taxon>Blattodea</taxon>
        <taxon>Blattoidea</taxon>
        <taxon>Blattidae</taxon>
        <taxon>Blattinae</taxon>
        <taxon>Periplaneta</taxon>
    </lineage>
</organism>
<protein>
    <submittedName>
        <fullName evidence="1">Uncharacterized protein</fullName>
    </submittedName>
</protein>
<reference evidence="1 2" key="1">
    <citation type="journal article" date="2022" name="Allergy">
        <title>Genome assembly and annotation of Periplaneta americana reveal a comprehensive cockroach allergen profile.</title>
        <authorList>
            <person name="Wang L."/>
            <person name="Xiong Q."/>
            <person name="Saelim N."/>
            <person name="Wang L."/>
            <person name="Nong W."/>
            <person name="Wan A.T."/>
            <person name="Shi M."/>
            <person name="Liu X."/>
            <person name="Cao Q."/>
            <person name="Hui J.H.L."/>
            <person name="Sookrung N."/>
            <person name="Leung T.F."/>
            <person name="Tungtrongchitr A."/>
            <person name="Tsui S.K.W."/>
        </authorList>
    </citation>
    <scope>NUCLEOTIDE SEQUENCE [LARGE SCALE GENOMIC DNA]</scope>
    <source>
        <strain evidence="1">PWHHKU_190912</strain>
    </source>
</reference>
<evidence type="ECO:0000313" key="2">
    <source>
        <dbReference type="Proteomes" id="UP001148838"/>
    </source>
</evidence>
<comment type="caution">
    <text evidence="1">The sequence shown here is derived from an EMBL/GenBank/DDBJ whole genome shotgun (WGS) entry which is preliminary data.</text>
</comment>
<name>A0ABQ8TNJ2_PERAM</name>
<keyword evidence="2" id="KW-1185">Reference proteome</keyword>
<accession>A0ABQ8TNJ2</accession>
<gene>
    <name evidence="1" type="ORF">ANN_09887</name>
</gene>
<proteinExistence type="predicted"/>